<sequence>MAEHHERMPPLRGCMDTETAREQRIQRDAARARELKVRRVAGQASSHAAAMRGHLFDADNWKRAHAARQERIESTFTRFYQPTSKAYWVEPKPSAPKKPLPGSLMLPAYINELPHALSLSHPASREEEEDEEPEVHEELEHEVKQSEVEPFDPMAGPKEFYRQFKSRVSALRENAAAPPPTRLDSKVRNADKAIEEVLAEPPPVEEPPSVDELEMDPSLVYTDTAQYLLDFGVDLPMWDDAIDEQIRALDQAHLDALSANELAMNDLALDQLNLDSQRFDRQLPAQS</sequence>
<evidence type="ECO:0000313" key="2">
    <source>
        <dbReference type="EMBL" id="KAL1529888.1"/>
    </source>
</evidence>
<gene>
    <name evidence="2" type="ORF">AB1Y20_000817</name>
</gene>
<dbReference type="AlphaFoldDB" id="A0AB34K9Q4"/>
<name>A0AB34K9Q4_PRYPA</name>
<evidence type="ECO:0000256" key="1">
    <source>
        <dbReference type="SAM" id="MobiDB-lite"/>
    </source>
</evidence>
<feature type="region of interest" description="Disordered" evidence="1">
    <location>
        <begin position="120"/>
        <end position="155"/>
    </location>
</feature>
<feature type="compositionally biased region" description="Basic and acidic residues" evidence="1">
    <location>
        <begin position="136"/>
        <end position="147"/>
    </location>
</feature>
<proteinExistence type="predicted"/>
<feature type="compositionally biased region" description="Acidic residues" evidence="1">
    <location>
        <begin position="126"/>
        <end position="135"/>
    </location>
</feature>
<comment type="caution">
    <text evidence="2">The sequence shown here is derived from an EMBL/GenBank/DDBJ whole genome shotgun (WGS) entry which is preliminary data.</text>
</comment>
<protein>
    <submittedName>
        <fullName evidence="2">Uncharacterized protein</fullName>
    </submittedName>
</protein>
<evidence type="ECO:0000313" key="3">
    <source>
        <dbReference type="Proteomes" id="UP001515480"/>
    </source>
</evidence>
<organism evidence="2 3">
    <name type="scientific">Prymnesium parvum</name>
    <name type="common">Toxic golden alga</name>
    <dbReference type="NCBI Taxonomy" id="97485"/>
    <lineage>
        <taxon>Eukaryota</taxon>
        <taxon>Haptista</taxon>
        <taxon>Haptophyta</taxon>
        <taxon>Prymnesiophyceae</taxon>
        <taxon>Prymnesiales</taxon>
        <taxon>Prymnesiaceae</taxon>
        <taxon>Prymnesium</taxon>
    </lineage>
</organism>
<accession>A0AB34K9Q4</accession>
<keyword evidence="3" id="KW-1185">Reference proteome</keyword>
<dbReference type="Proteomes" id="UP001515480">
    <property type="component" value="Unassembled WGS sequence"/>
</dbReference>
<reference evidence="2 3" key="1">
    <citation type="journal article" date="2024" name="Science">
        <title>Giant polyketide synthase enzymes in the biosynthesis of giant marine polyether toxins.</title>
        <authorList>
            <person name="Fallon T.R."/>
            <person name="Shende V.V."/>
            <person name="Wierzbicki I.H."/>
            <person name="Pendleton A.L."/>
            <person name="Watervoot N.F."/>
            <person name="Auber R.P."/>
            <person name="Gonzalez D.J."/>
            <person name="Wisecaver J.H."/>
            <person name="Moore B.S."/>
        </authorList>
    </citation>
    <scope>NUCLEOTIDE SEQUENCE [LARGE SCALE GENOMIC DNA]</scope>
    <source>
        <strain evidence="2 3">12B1</strain>
    </source>
</reference>
<dbReference type="EMBL" id="JBGBPQ010000001">
    <property type="protein sequence ID" value="KAL1529888.1"/>
    <property type="molecule type" value="Genomic_DNA"/>
</dbReference>